<dbReference type="InterPro" id="IPR020843">
    <property type="entry name" value="ER"/>
</dbReference>
<dbReference type="InterPro" id="IPR036291">
    <property type="entry name" value="NAD(P)-bd_dom_sf"/>
</dbReference>
<sequence length="348" mass="36034">MATNVAALLLEPQADLVLQERPIPKPNADEVVVRNHALALNPVDWKKQSWGYAIDSYPEILGSDIAGIVADVGSSVTKFKKGDRVLAWTSSRFIGRIDGGAFQTYSVARETVTSPLPDNLSFEQGAVVPLGILTAAAALFDSLGIPAPPTSSSSSPAAAKDGVLLVSGGSSSVGSNGVQLGRRLGLTVIATASKQHHEYVRSLGATAVVDYHSPTVVEDLAAAVAQTGKPLVHVYDAISEASSLKPIVALLDKAGAKDAKLAVVLPWPEAVPKPASAAVVQVLATPFASKATTANWLFKEFIPSGLKDGSFVPSPKLELLDGGLGGLQAGLNKLKAGVSARKLVLKVD</sequence>
<gene>
    <name evidence="4" type="ORF">VTK73DRAFT_10300</name>
</gene>
<comment type="caution">
    <text evidence="4">The sequence shown here is derived from an EMBL/GenBank/DDBJ whole genome shotgun (WGS) entry which is preliminary data.</text>
</comment>
<evidence type="ECO:0000259" key="3">
    <source>
        <dbReference type="SMART" id="SM00829"/>
    </source>
</evidence>
<organism evidence="4 5">
    <name type="scientific">Phialemonium thermophilum</name>
    <dbReference type="NCBI Taxonomy" id="223376"/>
    <lineage>
        <taxon>Eukaryota</taxon>
        <taxon>Fungi</taxon>
        <taxon>Dikarya</taxon>
        <taxon>Ascomycota</taxon>
        <taxon>Pezizomycotina</taxon>
        <taxon>Sordariomycetes</taxon>
        <taxon>Sordariomycetidae</taxon>
        <taxon>Cephalothecales</taxon>
        <taxon>Cephalothecaceae</taxon>
        <taxon>Phialemonium</taxon>
    </lineage>
</organism>
<dbReference type="CDD" id="cd08249">
    <property type="entry name" value="enoyl_reductase_like"/>
    <property type="match status" value="1"/>
</dbReference>
<name>A0ABR3VXF2_9PEZI</name>
<dbReference type="SUPFAM" id="SSF51735">
    <property type="entry name" value="NAD(P)-binding Rossmann-fold domains"/>
    <property type="match status" value="1"/>
</dbReference>
<protein>
    <recommendedName>
        <fullName evidence="3">Enoyl reductase (ER) domain-containing protein</fullName>
    </recommendedName>
</protein>
<keyword evidence="2" id="KW-0560">Oxidoreductase</keyword>
<dbReference type="EMBL" id="JAZHXJ010000964">
    <property type="protein sequence ID" value="KAL1847665.1"/>
    <property type="molecule type" value="Genomic_DNA"/>
</dbReference>
<reference evidence="4 5" key="1">
    <citation type="journal article" date="2024" name="Commun. Biol.">
        <title>Comparative genomic analysis of thermophilic fungi reveals convergent evolutionary adaptations and gene losses.</title>
        <authorList>
            <person name="Steindorff A.S."/>
            <person name="Aguilar-Pontes M.V."/>
            <person name="Robinson A.J."/>
            <person name="Andreopoulos B."/>
            <person name="LaButti K."/>
            <person name="Kuo A."/>
            <person name="Mondo S."/>
            <person name="Riley R."/>
            <person name="Otillar R."/>
            <person name="Haridas S."/>
            <person name="Lipzen A."/>
            <person name="Grimwood J."/>
            <person name="Schmutz J."/>
            <person name="Clum A."/>
            <person name="Reid I.D."/>
            <person name="Moisan M.C."/>
            <person name="Butler G."/>
            <person name="Nguyen T.T.M."/>
            <person name="Dewar K."/>
            <person name="Conant G."/>
            <person name="Drula E."/>
            <person name="Henrissat B."/>
            <person name="Hansel C."/>
            <person name="Singer S."/>
            <person name="Hutchinson M.I."/>
            <person name="de Vries R.P."/>
            <person name="Natvig D.O."/>
            <person name="Powell A.J."/>
            <person name="Tsang A."/>
            <person name="Grigoriev I.V."/>
        </authorList>
    </citation>
    <scope>NUCLEOTIDE SEQUENCE [LARGE SCALE GENOMIC DNA]</scope>
    <source>
        <strain evidence="4 5">ATCC 24622</strain>
    </source>
</reference>
<evidence type="ECO:0000256" key="2">
    <source>
        <dbReference type="ARBA" id="ARBA00023002"/>
    </source>
</evidence>
<dbReference type="Proteomes" id="UP001586593">
    <property type="component" value="Unassembled WGS sequence"/>
</dbReference>
<feature type="domain" description="Enoyl reductase (ER)" evidence="3">
    <location>
        <begin position="13"/>
        <end position="263"/>
    </location>
</feature>
<accession>A0ABR3VXF2</accession>
<comment type="similarity">
    <text evidence="1">Belongs to the zinc-containing alcohol dehydrogenase family.</text>
</comment>
<dbReference type="InterPro" id="IPR047122">
    <property type="entry name" value="Trans-enoyl_RdTase-like"/>
</dbReference>
<dbReference type="Pfam" id="PF08240">
    <property type="entry name" value="ADH_N"/>
    <property type="match status" value="1"/>
</dbReference>
<dbReference type="Gene3D" id="3.40.50.720">
    <property type="entry name" value="NAD(P)-binding Rossmann-like Domain"/>
    <property type="match status" value="1"/>
</dbReference>
<dbReference type="InterPro" id="IPR013154">
    <property type="entry name" value="ADH-like_N"/>
</dbReference>
<dbReference type="SMART" id="SM00829">
    <property type="entry name" value="PKS_ER"/>
    <property type="match status" value="1"/>
</dbReference>
<keyword evidence="5" id="KW-1185">Reference proteome</keyword>
<dbReference type="Gene3D" id="3.90.180.10">
    <property type="entry name" value="Medium-chain alcohol dehydrogenases, catalytic domain"/>
    <property type="match status" value="1"/>
</dbReference>
<dbReference type="InterPro" id="IPR011032">
    <property type="entry name" value="GroES-like_sf"/>
</dbReference>
<dbReference type="PANTHER" id="PTHR45348">
    <property type="entry name" value="HYPOTHETICAL OXIDOREDUCTASE (EUROFUNG)"/>
    <property type="match status" value="1"/>
</dbReference>
<dbReference type="SUPFAM" id="SSF50129">
    <property type="entry name" value="GroES-like"/>
    <property type="match status" value="1"/>
</dbReference>
<evidence type="ECO:0000256" key="1">
    <source>
        <dbReference type="ARBA" id="ARBA00008072"/>
    </source>
</evidence>
<evidence type="ECO:0000313" key="4">
    <source>
        <dbReference type="EMBL" id="KAL1847665.1"/>
    </source>
</evidence>
<proteinExistence type="inferred from homology"/>
<dbReference type="PANTHER" id="PTHR45348:SF2">
    <property type="entry name" value="ZINC-TYPE ALCOHOL DEHYDROGENASE-LIKE PROTEIN C2E1P3.01"/>
    <property type="match status" value="1"/>
</dbReference>
<dbReference type="Pfam" id="PF00107">
    <property type="entry name" value="ADH_zinc_N"/>
    <property type="match status" value="1"/>
</dbReference>
<evidence type="ECO:0000313" key="5">
    <source>
        <dbReference type="Proteomes" id="UP001586593"/>
    </source>
</evidence>
<dbReference type="InterPro" id="IPR013149">
    <property type="entry name" value="ADH-like_C"/>
</dbReference>